<feature type="non-terminal residue" evidence="2">
    <location>
        <position position="100"/>
    </location>
</feature>
<evidence type="ECO:0000256" key="1">
    <source>
        <dbReference type="SAM" id="MobiDB-lite"/>
    </source>
</evidence>
<sequence length="100" mass="10740">MPKHYQLMIRTQGGAPNLGGYPGSADGTVLKIAKDAGASTGQNLPAPLIYPPMYSARVDVDSAVGADEYKKQYEQAWLQGKDEEGEELPPASFAVRDIDD</sequence>
<protein>
    <submittedName>
        <fullName evidence="2">Uncharacterized protein</fullName>
    </submittedName>
</protein>
<dbReference type="Proteomes" id="UP000184383">
    <property type="component" value="Unassembled WGS sequence"/>
</dbReference>
<dbReference type="AlphaFoldDB" id="A0A1L9R931"/>
<evidence type="ECO:0000313" key="3">
    <source>
        <dbReference type="Proteomes" id="UP000184383"/>
    </source>
</evidence>
<proteinExistence type="predicted"/>
<feature type="region of interest" description="Disordered" evidence="1">
    <location>
        <begin position="79"/>
        <end position="100"/>
    </location>
</feature>
<reference evidence="3" key="1">
    <citation type="journal article" date="2017" name="Genome Biol.">
        <title>Comparative genomics reveals high biological diversity and specific adaptations in the industrially and medically important fungal genus Aspergillus.</title>
        <authorList>
            <person name="de Vries R.P."/>
            <person name="Riley R."/>
            <person name="Wiebenga A."/>
            <person name="Aguilar-Osorio G."/>
            <person name="Amillis S."/>
            <person name="Uchima C.A."/>
            <person name="Anderluh G."/>
            <person name="Asadollahi M."/>
            <person name="Askin M."/>
            <person name="Barry K."/>
            <person name="Battaglia E."/>
            <person name="Bayram O."/>
            <person name="Benocci T."/>
            <person name="Braus-Stromeyer S.A."/>
            <person name="Caldana C."/>
            <person name="Canovas D."/>
            <person name="Cerqueira G.C."/>
            <person name="Chen F."/>
            <person name="Chen W."/>
            <person name="Choi C."/>
            <person name="Clum A."/>
            <person name="Dos Santos R.A."/>
            <person name="Damasio A.R."/>
            <person name="Diallinas G."/>
            <person name="Emri T."/>
            <person name="Fekete E."/>
            <person name="Flipphi M."/>
            <person name="Freyberg S."/>
            <person name="Gallo A."/>
            <person name="Gournas C."/>
            <person name="Habgood R."/>
            <person name="Hainaut M."/>
            <person name="Harispe M.L."/>
            <person name="Henrissat B."/>
            <person name="Hilden K.S."/>
            <person name="Hope R."/>
            <person name="Hossain A."/>
            <person name="Karabika E."/>
            <person name="Karaffa L."/>
            <person name="Karanyi Z."/>
            <person name="Krasevec N."/>
            <person name="Kuo A."/>
            <person name="Kusch H."/>
            <person name="LaButti K."/>
            <person name="Lagendijk E.L."/>
            <person name="Lapidus A."/>
            <person name="Levasseur A."/>
            <person name="Lindquist E."/>
            <person name="Lipzen A."/>
            <person name="Logrieco A.F."/>
            <person name="MacCabe A."/>
            <person name="Maekelae M.R."/>
            <person name="Malavazi I."/>
            <person name="Melin P."/>
            <person name="Meyer V."/>
            <person name="Mielnichuk N."/>
            <person name="Miskei M."/>
            <person name="Molnar A.P."/>
            <person name="Mule G."/>
            <person name="Ngan C.Y."/>
            <person name="Orejas M."/>
            <person name="Orosz E."/>
            <person name="Ouedraogo J.P."/>
            <person name="Overkamp K.M."/>
            <person name="Park H.-S."/>
            <person name="Perrone G."/>
            <person name="Piumi F."/>
            <person name="Punt P.J."/>
            <person name="Ram A.F."/>
            <person name="Ramon A."/>
            <person name="Rauscher S."/>
            <person name="Record E."/>
            <person name="Riano-Pachon D.M."/>
            <person name="Robert V."/>
            <person name="Roehrig J."/>
            <person name="Ruller R."/>
            <person name="Salamov A."/>
            <person name="Salih N.S."/>
            <person name="Samson R.A."/>
            <person name="Sandor E."/>
            <person name="Sanguinetti M."/>
            <person name="Schuetze T."/>
            <person name="Sepcic K."/>
            <person name="Shelest E."/>
            <person name="Sherlock G."/>
            <person name="Sophianopoulou V."/>
            <person name="Squina F.M."/>
            <person name="Sun H."/>
            <person name="Susca A."/>
            <person name="Todd R.B."/>
            <person name="Tsang A."/>
            <person name="Unkles S.E."/>
            <person name="van de Wiele N."/>
            <person name="van Rossen-Uffink D."/>
            <person name="Oliveira J.V."/>
            <person name="Vesth T.C."/>
            <person name="Visser J."/>
            <person name="Yu J.-H."/>
            <person name="Zhou M."/>
            <person name="Andersen M.R."/>
            <person name="Archer D.B."/>
            <person name="Baker S.E."/>
            <person name="Benoit I."/>
            <person name="Brakhage A.A."/>
            <person name="Braus G.H."/>
            <person name="Fischer R."/>
            <person name="Frisvad J.C."/>
            <person name="Goldman G.H."/>
            <person name="Houbraken J."/>
            <person name="Oakley B."/>
            <person name="Pocsi I."/>
            <person name="Scazzocchio C."/>
            <person name="Seiboth B."/>
            <person name="vanKuyk P.A."/>
            <person name="Wortman J."/>
            <person name="Dyer P.S."/>
            <person name="Grigoriev I.V."/>
        </authorList>
    </citation>
    <scope>NUCLEOTIDE SEQUENCE [LARGE SCALE GENOMIC DNA]</scope>
    <source>
        <strain evidence="3">DTO 134E9</strain>
    </source>
</reference>
<evidence type="ECO:0000313" key="2">
    <source>
        <dbReference type="EMBL" id="OJJ31419.1"/>
    </source>
</evidence>
<gene>
    <name evidence="2" type="ORF">ASPWEDRAFT_45353</name>
</gene>
<accession>A0A1L9R931</accession>
<dbReference type="OrthoDB" id="4491059at2759"/>
<name>A0A1L9R931_ASPWE</name>
<dbReference type="EMBL" id="KV878216">
    <property type="protein sequence ID" value="OJJ31419.1"/>
    <property type="molecule type" value="Genomic_DNA"/>
</dbReference>
<keyword evidence="3" id="KW-1185">Reference proteome</keyword>
<dbReference type="GeneID" id="63752365"/>
<organism evidence="2 3">
    <name type="scientific">Aspergillus wentii DTO 134E9</name>
    <dbReference type="NCBI Taxonomy" id="1073089"/>
    <lineage>
        <taxon>Eukaryota</taxon>
        <taxon>Fungi</taxon>
        <taxon>Dikarya</taxon>
        <taxon>Ascomycota</taxon>
        <taxon>Pezizomycotina</taxon>
        <taxon>Eurotiomycetes</taxon>
        <taxon>Eurotiomycetidae</taxon>
        <taxon>Eurotiales</taxon>
        <taxon>Aspergillaceae</taxon>
        <taxon>Aspergillus</taxon>
        <taxon>Aspergillus subgen. Cremei</taxon>
    </lineage>
</organism>
<dbReference type="VEuPathDB" id="FungiDB:ASPWEDRAFT_45353"/>
<dbReference type="RefSeq" id="XP_040685096.1">
    <property type="nucleotide sequence ID" value="XM_040836517.1"/>
</dbReference>